<keyword evidence="1" id="KW-0812">Transmembrane</keyword>
<feature type="transmembrane region" description="Helical" evidence="1">
    <location>
        <begin position="993"/>
        <end position="1014"/>
    </location>
</feature>
<keyword evidence="3" id="KW-1185">Reference proteome</keyword>
<dbReference type="EMBL" id="BMAC01000441">
    <property type="protein sequence ID" value="GFP96490.1"/>
    <property type="molecule type" value="Genomic_DNA"/>
</dbReference>
<evidence type="ECO:0000256" key="1">
    <source>
        <dbReference type="SAM" id="Phobius"/>
    </source>
</evidence>
<dbReference type="Proteomes" id="UP000653305">
    <property type="component" value="Unassembled WGS sequence"/>
</dbReference>
<organism evidence="2 3">
    <name type="scientific">Phtheirospermum japonicum</name>
    <dbReference type="NCBI Taxonomy" id="374723"/>
    <lineage>
        <taxon>Eukaryota</taxon>
        <taxon>Viridiplantae</taxon>
        <taxon>Streptophyta</taxon>
        <taxon>Embryophyta</taxon>
        <taxon>Tracheophyta</taxon>
        <taxon>Spermatophyta</taxon>
        <taxon>Magnoliopsida</taxon>
        <taxon>eudicotyledons</taxon>
        <taxon>Gunneridae</taxon>
        <taxon>Pentapetalae</taxon>
        <taxon>asterids</taxon>
        <taxon>lamiids</taxon>
        <taxon>Lamiales</taxon>
        <taxon>Orobanchaceae</taxon>
        <taxon>Orobanchaceae incertae sedis</taxon>
        <taxon>Phtheirospermum</taxon>
    </lineage>
</organism>
<comment type="caution">
    <text evidence="2">The sequence shown here is derived from an EMBL/GenBank/DDBJ whole genome shotgun (WGS) entry which is preliminary data.</text>
</comment>
<accession>A0A830CA67</accession>
<dbReference type="InterPro" id="IPR045330">
    <property type="entry name" value="TRM3/TARBP1"/>
</dbReference>
<dbReference type="GO" id="GO:0030488">
    <property type="term" value="P:tRNA methylation"/>
    <property type="evidence" value="ECO:0007669"/>
    <property type="project" value="TreeGrafter"/>
</dbReference>
<sequence length="1016" mass="114777">MFQSEESAIYKWSETEELISEDSLESHLYDFPLSVSCNILALTLDAALQHKHEGVVSGSTLSNGCSAKVFAGNILWDFSNLTLQMLSQSLEHRSSAVRFLLPLIFKAFAQESSYKVAVPGVPLVLTRNDFFMKIWKCCKLLFSMGSLERRDAYSILTLYLCFSSQTDETGDVNVGGRVETFDLRVDQEFWDEIKRGLLDKESLLRKQSLHILKTTLNLSNERKSNSCIPEEISHERGSNSRAMGKRGRWADKEAQSLGIGKTCNHHELSFNGWEAFVFLYELLEEFGTHLVEAAWSHQIMLWLRSLENPAIINEELYHNRMATAEQTFEWLAILWERGFFHDNPQVRSLIMHSFLAFEWENYGGCIKLVPKDFILGPLILGLNDPVHHKEFGVKEVYSSWATEAAARFLGQYVSYMERRQHIAFLIDLSIVPKTHSFGRAGLMCLVECIASAACAVLRDNNHENKQFMDVVTDELVVESAPNSCQIKKADLLDVLRFVLECSKRHFNTKYRHQVCLKITTAAASVMTGIDIPLNILLHFISSLPREYTDYGGSLRYVVQNWLRSPDFGILKAINDFPRNFISYQHPVDLLITYDDEELETWVSEAKRWARVLFLVVEDREHFGSILKFVEDHGADVCKLKNSLERVAVKFLILVSSMIDELQVIQGRAAMHRVTGRMNRVFVSPSVVDNLSFSEESIIFDKLVTVLFSFLEELVSFTKLSCSVFWSGVVTEDMALPGSIKGKLGGPSQRRLSSSLCTSVLEAITAIKTLASLLRMGAQFRRDGLTNSAQIFLWSFCWKIITTPAPKSEVEAEICVAAYEACAFALKDLVSVFSPLSMGLVANNDNLISLEADGKALDVFVSTFIHNINNVIEEGSLARTRRAILMNWKWICVESLLSLPNYALCNGVDLHMCKLYFSDTTVKQIFGDLVGSLENAGEVSVLSMLRSVRFSMELFDLKRMDQSISSSDGITIEMMWAVGSFFMDIACQLQQKEGGSYCCTFILCLALFSVLGCFFSF</sequence>
<dbReference type="PANTHER" id="PTHR12029:SF11">
    <property type="entry name" value="METHYLTRANSFERASE TARBP1-RELATED"/>
    <property type="match status" value="1"/>
</dbReference>
<dbReference type="PANTHER" id="PTHR12029">
    <property type="entry name" value="RNA METHYLTRANSFERASE"/>
    <property type="match status" value="1"/>
</dbReference>
<dbReference type="OrthoDB" id="241340at2759"/>
<name>A0A830CA67_9LAMI</name>
<reference evidence="2" key="1">
    <citation type="submission" date="2020-07" db="EMBL/GenBank/DDBJ databases">
        <title>Ethylene signaling mediates host invasion by parasitic plants.</title>
        <authorList>
            <person name="Yoshida S."/>
        </authorList>
    </citation>
    <scope>NUCLEOTIDE SEQUENCE</scope>
    <source>
        <strain evidence="2">Okayama</strain>
    </source>
</reference>
<keyword evidence="1" id="KW-0472">Membrane</keyword>
<keyword evidence="1" id="KW-1133">Transmembrane helix</keyword>
<dbReference type="AlphaFoldDB" id="A0A830CA67"/>
<evidence type="ECO:0000313" key="2">
    <source>
        <dbReference type="EMBL" id="GFP96490.1"/>
    </source>
</evidence>
<protein>
    <submittedName>
        <fullName evidence="2">Uncharacterized protein</fullName>
    </submittedName>
</protein>
<evidence type="ECO:0000313" key="3">
    <source>
        <dbReference type="Proteomes" id="UP000653305"/>
    </source>
</evidence>
<dbReference type="GO" id="GO:0016423">
    <property type="term" value="F:tRNA (guanine) methyltransferase activity"/>
    <property type="evidence" value="ECO:0007669"/>
    <property type="project" value="TreeGrafter"/>
</dbReference>
<gene>
    <name evidence="2" type="ORF">PHJA_001793100</name>
</gene>
<proteinExistence type="predicted"/>